<sequence>MIGRLKRALGWSRGRAIAAAAATAVGFAAFAVGHAATETVSLLKVRMGGDAAETRLVVELDGATSAKLVADGALDRRVVVMLPNVTAVQVQQGAGRGVVKAWMIDQAQGGARLQMDLSGDARVKRRFLLPPADGVANYRYVIDVAAAPGAVMTNAPASKVKPTPEIRAQFLPEKKPALPLKKVIVIDAGHGGRDVGAKGGQGYEKDINLASALTLAEQLKRTGRYKVVLTRSTDVYIPLEDRVRVAQRAGADLFISLHSDSAPETNLSGASVYTLSDKASRRATQFVSQNDWFVKASLSGDQGVRDILFDLTQRATRNRSAVFAQTLVSNIEGKAPLLRRSHRDAGFMVLLAPDVPAVLLEMGFVNNPDDEARLRDPAQRARLMRAVTQSIDAHFGEQVRLASR</sequence>
<evidence type="ECO:0000256" key="3">
    <source>
        <dbReference type="ARBA" id="ARBA00022801"/>
    </source>
</evidence>
<dbReference type="InterPro" id="IPR002508">
    <property type="entry name" value="MurNAc-LAA_cat"/>
</dbReference>
<dbReference type="Proteomes" id="UP000249524">
    <property type="component" value="Unassembled WGS sequence"/>
</dbReference>
<proteinExistence type="predicted"/>
<accession>A0A328BNZ3</accession>
<dbReference type="PANTHER" id="PTHR30404">
    <property type="entry name" value="N-ACETYLMURAMOYL-L-ALANINE AMIDASE"/>
    <property type="match status" value="1"/>
</dbReference>
<keyword evidence="3" id="KW-0378">Hydrolase</keyword>
<evidence type="ECO:0000313" key="5">
    <source>
        <dbReference type="EMBL" id="RAK69060.1"/>
    </source>
</evidence>
<evidence type="ECO:0000256" key="1">
    <source>
        <dbReference type="ARBA" id="ARBA00001561"/>
    </source>
</evidence>
<dbReference type="GO" id="GO:0008745">
    <property type="term" value="F:N-acetylmuramoyl-L-alanine amidase activity"/>
    <property type="evidence" value="ECO:0007669"/>
    <property type="project" value="UniProtKB-EC"/>
</dbReference>
<dbReference type="SMART" id="SM00646">
    <property type="entry name" value="Ami_3"/>
    <property type="match status" value="1"/>
</dbReference>
<gene>
    <name evidence="5" type="ORF">DJ019_03380</name>
</gene>
<dbReference type="PANTHER" id="PTHR30404:SF0">
    <property type="entry name" value="N-ACETYLMURAMOYL-L-ALANINE AMIDASE AMIC"/>
    <property type="match status" value="1"/>
</dbReference>
<dbReference type="SUPFAM" id="SSF53187">
    <property type="entry name" value="Zn-dependent exopeptidases"/>
    <property type="match status" value="1"/>
</dbReference>
<dbReference type="Gene3D" id="3.40.630.40">
    <property type="entry name" value="Zn-dependent exopeptidases"/>
    <property type="match status" value="1"/>
</dbReference>
<evidence type="ECO:0000259" key="4">
    <source>
        <dbReference type="SMART" id="SM00646"/>
    </source>
</evidence>
<dbReference type="InterPro" id="IPR050695">
    <property type="entry name" value="N-acetylmuramoyl_amidase_3"/>
</dbReference>
<dbReference type="EMBL" id="QFYS01000001">
    <property type="protein sequence ID" value="RAK69060.1"/>
    <property type="molecule type" value="Genomic_DNA"/>
</dbReference>
<dbReference type="GO" id="GO:0030288">
    <property type="term" value="C:outer membrane-bounded periplasmic space"/>
    <property type="evidence" value="ECO:0007669"/>
    <property type="project" value="TreeGrafter"/>
</dbReference>
<dbReference type="EC" id="3.5.1.28" evidence="2"/>
<organism evidence="5 6">
    <name type="scientific">Phenylobacterium kunshanense</name>
    <dbReference type="NCBI Taxonomy" id="1445034"/>
    <lineage>
        <taxon>Bacteria</taxon>
        <taxon>Pseudomonadati</taxon>
        <taxon>Pseudomonadota</taxon>
        <taxon>Alphaproteobacteria</taxon>
        <taxon>Caulobacterales</taxon>
        <taxon>Caulobacteraceae</taxon>
        <taxon>Phenylobacterium</taxon>
    </lineage>
</organism>
<dbReference type="OrthoDB" id="9806267at2"/>
<dbReference type="Pfam" id="PF01520">
    <property type="entry name" value="Amidase_3"/>
    <property type="match status" value="1"/>
</dbReference>
<keyword evidence="6" id="KW-1185">Reference proteome</keyword>
<name>A0A328BNZ3_9CAUL</name>
<reference evidence="5 6" key="1">
    <citation type="submission" date="2018-05" db="EMBL/GenBank/DDBJ databases">
        <authorList>
            <person name="Lanie J.A."/>
            <person name="Ng W.-L."/>
            <person name="Kazmierczak K.M."/>
            <person name="Andrzejewski T.M."/>
            <person name="Davidsen T.M."/>
            <person name="Wayne K.J."/>
            <person name="Tettelin H."/>
            <person name="Glass J.I."/>
            <person name="Rusch D."/>
            <person name="Podicherti R."/>
            <person name="Tsui H.-C.T."/>
            <person name="Winkler M.E."/>
        </authorList>
    </citation>
    <scope>NUCLEOTIDE SEQUENCE [LARGE SCALE GENOMIC DNA]</scope>
    <source>
        <strain evidence="5 6">BUT-10</strain>
    </source>
</reference>
<dbReference type="CDD" id="cd02696">
    <property type="entry name" value="MurNAc-LAA"/>
    <property type="match status" value="1"/>
</dbReference>
<evidence type="ECO:0000313" key="6">
    <source>
        <dbReference type="Proteomes" id="UP000249524"/>
    </source>
</evidence>
<comment type="catalytic activity">
    <reaction evidence="1">
        <text>Hydrolyzes the link between N-acetylmuramoyl residues and L-amino acid residues in certain cell-wall glycopeptides.</text>
        <dbReference type="EC" id="3.5.1.28"/>
    </reaction>
</comment>
<evidence type="ECO:0000256" key="2">
    <source>
        <dbReference type="ARBA" id="ARBA00011901"/>
    </source>
</evidence>
<dbReference type="GO" id="GO:0009253">
    <property type="term" value="P:peptidoglycan catabolic process"/>
    <property type="evidence" value="ECO:0007669"/>
    <property type="project" value="InterPro"/>
</dbReference>
<feature type="domain" description="MurNAc-LAA" evidence="4">
    <location>
        <begin position="243"/>
        <end position="392"/>
    </location>
</feature>
<dbReference type="AlphaFoldDB" id="A0A328BNZ3"/>
<protein>
    <recommendedName>
        <fullName evidence="2">N-acetylmuramoyl-L-alanine amidase</fullName>
        <ecNumber evidence="2">3.5.1.28</ecNumber>
    </recommendedName>
</protein>
<dbReference type="Gene3D" id="2.60.40.3500">
    <property type="match status" value="1"/>
</dbReference>
<comment type="caution">
    <text evidence="5">The sequence shown here is derived from an EMBL/GenBank/DDBJ whole genome shotgun (WGS) entry which is preliminary data.</text>
</comment>